<keyword evidence="8" id="KW-1185">Reference proteome</keyword>
<feature type="compositionally biased region" description="Basic residues" evidence="6">
    <location>
        <begin position="174"/>
        <end position="183"/>
    </location>
</feature>
<dbReference type="EMBL" id="GL349444">
    <property type="protein sequence ID" value="KNC46771.1"/>
    <property type="molecule type" value="Genomic_DNA"/>
</dbReference>
<keyword evidence="3" id="KW-0804">Transcription</keyword>
<comment type="similarity">
    <text evidence="5">Belongs to the SPT3 family.</text>
</comment>
<evidence type="ECO:0000313" key="8">
    <source>
        <dbReference type="Proteomes" id="UP000054408"/>
    </source>
</evidence>
<evidence type="ECO:0000256" key="2">
    <source>
        <dbReference type="ARBA" id="ARBA00023015"/>
    </source>
</evidence>
<feature type="compositionally biased region" description="Acidic residues" evidence="6">
    <location>
        <begin position="106"/>
        <end position="152"/>
    </location>
</feature>
<feature type="non-terminal residue" evidence="7">
    <location>
        <position position="305"/>
    </location>
</feature>
<name>A0A0L0D3S0_THETB</name>
<protein>
    <submittedName>
        <fullName evidence="7">Uncharacterized protein</fullName>
    </submittedName>
</protein>
<evidence type="ECO:0000256" key="5">
    <source>
        <dbReference type="ARBA" id="ARBA00061274"/>
    </source>
</evidence>
<dbReference type="Pfam" id="PF02269">
    <property type="entry name" value="TFIID-18kDa"/>
    <property type="match status" value="1"/>
</dbReference>
<evidence type="ECO:0000256" key="3">
    <source>
        <dbReference type="ARBA" id="ARBA00023163"/>
    </source>
</evidence>
<evidence type="ECO:0000256" key="4">
    <source>
        <dbReference type="ARBA" id="ARBA00023242"/>
    </source>
</evidence>
<dbReference type="OMA" id="ALMPWDE"/>
<dbReference type="RefSeq" id="XP_013760049.1">
    <property type="nucleotide sequence ID" value="XM_013904595.1"/>
</dbReference>
<gene>
    <name evidence="7" type="ORF">AMSG_03199</name>
</gene>
<dbReference type="PANTHER" id="PTHR11380:SF16">
    <property type="entry name" value="TRANSCRIPTION INITIATION PROTEIN SPT3 HOMOLOG"/>
    <property type="match status" value="1"/>
</dbReference>
<sequence>MANKEDDTVQREMVKVVADMMRSAGDSATSDSEAVELMLDIARKYMLQLLNKAVGTAQRNGASKVSVDDVVFSTRGEPAVHAHVAFFLDAKTARSQAEKAGPGDGDGGDGDGDMALGDDDDDDDEADVGDDGESEADDDGEDDDDEAEDDDGGHELVTEEMAQKKAAALAAAHKSQRKRKRNTHTLMSFVYQLPRDALEYTGVHPDKIEASIDRALDIRHLYHRKRLKQDVELTEDLSKEEYFEFADSRKQSFFRGSRERKRNFRTWLALARFGIKMTDPALELVAHLGRERVRDVTLLALDVKA</sequence>
<dbReference type="InterPro" id="IPR003195">
    <property type="entry name" value="TFIID_TAF13"/>
</dbReference>
<reference evidence="7 8" key="1">
    <citation type="submission" date="2010-05" db="EMBL/GenBank/DDBJ databases">
        <title>The Genome Sequence of Thecamonas trahens ATCC 50062.</title>
        <authorList>
            <consortium name="The Broad Institute Genome Sequencing Platform"/>
            <person name="Russ C."/>
            <person name="Cuomo C."/>
            <person name="Shea T."/>
            <person name="Young S.K."/>
            <person name="Zeng Q."/>
            <person name="Koehrsen M."/>
            <person name="Haas B."/>
            <person name="Borodovsky M."/>
            <person name="Guigo R."/>
            <person name="Alvarado L."/>
            <person name="Berlin A."/>
            <person name="Bochicchio J."/>
            <person name="Borenstein D."/>
            <person name="Chapman S."/>
            <person name="Chen Z."/>
            <person name="Freedman E."/>
            <person name="Gellesch M."/>
            <person name="Goldberg J."/>
            <person name="Griggs A."/>
            <person name="Gujja S."/>
            <person name="Heilman E."/>
            <person name="Heiman D."/>
            <person name="Hepburn T."/>
            <person name="Howarth C."/>
            <person name="Jen D."/>
            <person name="Larson L."/>
            <person name="Mehta T."/>
            <person name="Park D."/>
            <person name="Pearson M."/>
            <person name="Roberts A."/>
            <person name="Saif S."/>
            <person name="Shenoy N."/>
            <person name="Sisk P."/>
            <person name="Stolte C."/>
            <person name="Sykes S."/>
            <person name="Thomson T."/>
            <person name="Walk T."/>
            <person name="White J."/>
            <person name="Yandava C."/>
            <person name="Burger G."/>
            <person name="Gray M.W."/>
            <person name="Holland P.W.H."/>
            <person name="King N."/>
            <person name="Lang F.B.F."/>
            <person name="Roger A.J."/>
            <person name="Ruiz-Trillo I."/>
            <person name="Lander E."/>
            <person name="Nusbaum C."/>
        </authorList>
    </citation>
    <scope>NUCLEOTIDE SEQUENCE [LARGE SCALE GENOMIC DNA]</scope>
    <source>
        <strain evidence="7 8">ATCC 50062</strain>
    </source>
</reference>
<feature type="compositionally biased region" description="Basic and acidic residues" evidence="6">
    <location>
        <begin position="153"/>
        <end position="163"/>
    </location>
</feature>
<dbReference type="PANTHER" id="PTHR11380">
    <property type="entry name" value="TRANSCRIPTION INITIATION FACTOR TFIID/SUPT3-RELATED"/>
    <property type="match status" value="1"/>
</dbReference>
<feature type="region of interest" description="Disordered" evidence="6">
    <location>
        <begin position="95"/>
        <end position="183"/>
    </location>
</feature>
<evidence type="ECO:0000256" key="1">
    <source>
        <dbReference type="ARBA" id="ARBA00004123"/>
    </source>
</evidence>
<feature type="compositionally biased region" description="Low complexity" evidence="6">
    <location>
        <begin position="164"/>
        <end position="173"/>
    </location>
</feature>
<dbReference type="GO" id="GO:0046982">
    <property type="term" value="F:protein heterodimerization activity"/>
    <property type="evidence" value="ECO:0007669"/>
    <property type="project" value="InterPro"/>
</dbReference>
<dbReference type="SUPFAM" id="SSF47113">
    <property type="entry name" value="Histone-fold"/>
    <property type="match status" value="1"/>
</dbReference>
<dbReference type="GO" id="GO:0005634">
    <property type="term" value="C:nucleus"/>
    <property type="evidence" value="ECO:0007669"/>
    <property type="project" value="UniProtKB-SubCell"/>
</dbReference>
<organism evidence="7 8">
    <name type="scientific">Thecamonas trahens ATCC 50062</name>
    <dbReference type="NCBI Taxonomy" id="461836"/>
    <lineage>
        <taxon>Eukaryota</taxon>
        <taxon>Apusozoa</taxon>
        <taxon>Apusomonadida</taxon>
        <taxon>Apusomonadidae</taxon>
        <taxon>Thecamonas</taxon>
    </lineage>
</organism>
<accession>A0A0L0D3S0</accession>
<dbReference type="GO" id="GO:0006366">
    <property type="term" value="P:transcription by RNA polymerase II"/>
    <property type="evidence" value="ECO:0007669"/>
    <property type="project" value="InterPro"/>
</dbReference>
<evidence type="ECO:0000256" key="6">
    <source>
        <dbReference type="SAM" id="MobiDB-lite"/>
    </source>
</evidence>
<keyword evidence="2" id="KW-0805">Transcription regulation</keyword>
<dbReference type="Gene3D" id="1.10.20.10">
    <property type="entry name" value="Histone, subunit A"/>
    <property type="match status" value="1"/>
</dbReference>
<proteinExistence type="inferred from homology"/>
<dbReference type="OrthoDB" id="66982at2759"/>
<dbReference type="GeneID" id="25562819"/>
<comment type="subcellular location">
    <subcellularLocation>
        <location evidence="1">Nucleus</location>
    </subcellularLocation>
</comment>
<dbReference type="AlphaFoldDB" id="A0A0L0D3S0"/>
<keyword evidence="4" id="KW-0539">Nucleus</keyword>
<evidence type="ECO:0000313" key="7">
    <source>
        <dbReference type="EMBL" id="KNC46771.1"/>
    </source>
</evidence>
<dbReference type="InterPro" id="IPR009072">
    <property type="entry name" value="Histone-fold"/>
</dbReference>
<dbReference type="Proteomes" id="UP000054408">
    <property type="component" value="Unassembled WGS sequence"/>
</dbReference>
<dbReference type="STRING" id="461836.A0A0L0D3S0"/>